<feature type="compositionally biased region" description="Low complexity" evidence="2">
    <location>
        <begin position="572"/>
        <end position="585"/>
    </location>
</feature>
<feature type="compositionally biased region" description="Acidic residues" evidence="2">
    <location>
        <begin position="1240"/>
        <end position="1252"/>
    </location>
</feature>
<dbReference type="KEGG" id="tet:TTHERM_00131370"/>
<dbReference type="GeneID" id="7829278"/>
<gene>
    <name evidence="3" type="ORF">TTHERM_00131370</name>
</gene>
<feature type="region of interest" description="Disordered" evidence="2">
    <location>
        <begin position="641"/>
        <end position="663"/>
    </location>
</feature>
<evidence type="ECO:0000256" key="2">
    <source>
        <dbReference type="SAM" id="MobiDB-lite"/>
    </source>
</evidence>
<evidence type="ECO:0000313" key="4">
    <source>
        <dbReference type="Proteomes" id="UP000009168"/>
    </source>
</evidence>
<feature type="compositionally biased region" description="Polar residues" evidence="2">
    <location>
        <begin position="789"/>
        <end position="799"/>
    </location>
</feature>
<keyword evidence="1" id="KW-0175">Coiled coil</keyword>
<feature type="region of interest" description="Disordered" evidence="2">
    <location>
        <begin position="995"/>
        <end position="1037"/>
    </location>
</feature>
<feature type="region of interest" description="Disordered" evidence="2">
    <location>
        <begin position="564"/>
        <end position="585"/>
    </location>
</feature>
<dbReference type="Proteomes" id="UP000009168">
    <property type="component" value="Unassembled WGS sequence"/>
</dbReference>
<dbReference type="InParanoid" id="I7M258"/>
<feature type="compositionally biased region" description="Low complexity" evidence="2">
    <location>
        <begin position="1005"/>
        <end position="1035"/>
    </location>
</feature>
<feature type="coiled-coil region" evidence="1">
    <location>
        <begin position="1047"/>
        <end position="1078"/>
    </location>
</feature>
<proteinExistence type="predicted"/>
<feature type="compositionally biased region" description="Low complexity" evidence="2">
    <location>
        <begin position="735"/>
        <end position="761"/>
    </location>
</feature>
<feature type="compositionally biased region" description="Polar residues" evidence="2">
    <location>
        <begin position="1151"/>
        <end position="1181"/>
    </location>
</feature>
<organism evidence="3 4">
    <name type="scientific">Tetrahymena thermophila (strain SB210)</name>
    <dbReference type="NCBI Taxonomy" id="312017"/>
    <lineage>
        <taxon>Eukaryota</taxon>
        <taxon>Sar</taxon>
        <taxon>Alveolata</taxon>
        <taxon>Ciliophora</taxon>
        <taxon>Intramacronucleata</taxon>
        <taxon>Oligohymenophorea</taxon>
        <taxon>Hymenostomatida</taxon>
        <taxon>Tetrahymenina</taxon>
        <taxon>Tetrahymenidae</taxon>
        <taxon>Tetrahymena</taxon>
    </lineage>
</organism>
<dbReference type="EMBL" id="GG662639">
    <property type="protein sequence ID" value="EAR99369.2"/>
    <property type="molecule type" value="Genomic_DNA"/>
</dbReference>
<feature type="region of interest" description="Disordered" evidence="2">
    <location>
        <begin position="1151"/>
        <end position="1264"/>
    </location>
</feature>
<feature type="region of interest" description="Disordered" evidence="2">
    <location>
        <begin position="1"/>
        <end position="31"/>
    </location>
</feature>
<keyword evidence="4" id="KW-1185">Reference proteome</keyword>
<sequence length="1586" mass="181482">MKIQQKRVSTTPSVSGNQAIPLINSQQGSRGEEKNNFQIAVALLAAQKQKKVGNMPPSHKNSIPENGTNCQEQNSSFNNNHLVFQQIQNNNINQQNCNQATQKQNQSFNKGLSGQQHQQFHLPIANNINQQYQMNQQQNQGWNFSNSLNKSNILDTSYGNYMNQPAYSTSTQNQQHQLQQGNQFSGQKYSLKTSYIGQGAQQQSGLNNSNASCAATNIQQTRPSLAQQKLNQLLDQTKGGRQSPNQISATEQSVLTMNSSFNGNQKNYFNNSFQGQQQFNQAYNQIQNPSFTLPATNQTLKNSNAFNSSINNNNNNIGQVSHTLQDASPLRKTRQSLELRTRPLLTEGNVASGQGVNQNNLHAAPQYNSLINQQDQSIGSSNKNSGCYPQQSSSSSSNPAPQPHYMLQKPNQKPYAARIYKQNKTAILNKNEILNTSKDRSFGQQNQMLQTSLIESNRNNNNYLIGSGGKQKQNQQYLYLNQFNNNTQPAQINRNMTISPVSAANNQINKTDNYNKTNPALYNNSNSLSANYHPLNTFLNNNTTNNAQSGSAAQAFIQQVKDKINQNKKGKSSNSIGGNGSQNNSQILSSQYQQTSFINQGNLSITGAEINTNGIQNQTSQSQNQNSIKSPQANFLNTNNNIFQSNAAPPHPQPQYHHQKNSKSMTISKNSFIANFNVQSPIGNTTQVNLNSSKESTDYSFLNQNFNVLQAQISQSPSIHSIQKKHKIQINNLNQSNSNNQQQNSQSNPQQFLQQPRPQTQASSRREQETQKSNVSNPQRSNQQPQNQHGSASQLIDDQTNLSNITTNFITINENNKSSPKIYAKTYQDSFRFYDELLEDFIQKNKFSNERKLDYFDNFLITLNEIQRRTQVNQKLNFSQQQQQLNQQQNLQMQQNLLQISSSHNTAASLFQNSTQSSATYRFFENLKHILESPIQNLLQESRQQKLEFEQKKSQIVRELDLERKERAVLDLKIDILEKEKEKLQDLVTSLSKQCQQINNQKSRNQSTNSHTNSHNTSHNNTSSHNNTNFSNMNNLGGGFNLNQQEIQMLLSENEKLKNVAKKQRKQMNANRQKEEKLMKLLYAIRKLGINVDEIYNDNVKTPESLSPNGENQNRLQQKINDFISPEHNQLSQHQPWELSQDHNISQNTAKLNKNQGGQNQELNHNQGSNQKGSQPSSKRQGVNIHIQRQKKNKKDNEKPFYVNSQNEEDDENENQEIEEDDEYENNFSDSKDNSHGFVYDEDSDNYNDQEDDVHNNRENYNNKVSYKNQQYKKNVPDLQWNDDCASEDQQNLLASPKQVNAEMQYKMRFQKLSTKQHTEGAQINCNNNEFKEQQQQGRYSNSNNNNKYLEENECINQQNQNIQFIVNKDQSQSYHQKNYKMQEGQMNFNNNIQISNQQNSFQIQQQNFLKNNNFNQDTQFYQHEHIQSESCSPQQNYMEYQQHNDQQNNQYYQPPVHNNELDPLYSEKSVTDSESDVLSIPVNEVAYASQSNKMINAQMKDKLKINLGCLQVKDPANNNMNLNLGKLNGEGQQGQVVHEEIFGYHDEFMNKFDEFSQSWRDAINKEKQRYQNDMAPISHIYVSAL</sequence>
<feature type="compositionally biased region" description="Polar residues" evidence="2">
    <location>
        <begin position="376"/>
        <end position="391"/>
    </location>
</feature>
<feature type="compositionally biased region" description="Polar residues" evidence="2">
    <location>
        <begin position="1"/>
        <end position="29"/>
    </location>
</feature>
<feature type="region of interest" description="Disordered" evidence="2">
    <location>
        <begin position="376"/>
        <end position="408"/>
    </location>
</feature>
<feature type="compositionally biased region" description="Polar residues" evidence="2">
    <location>
        <begin position="995"/>
        <end position="1004"/>
    </location>
</feature>
<dbReference type="RefSeq" id="XP_001019614.2">
    <property type="nucleotide sequence ID" value="XM_001019614.2"/>
</dbReference>
<evidence type="ECO:0000256" key="1">
    <source>
        <dbReference type="SAM" id="Coils"/>
    </source>
</evidence>
<reference evidence="4" key="1">
    <citation type="journal article" date="2006" name="PLoS Biol.">
        <title>Macronuclear genome sequence of the ciliate Tetrahymena thermophila, a model eukaryote.</title>
        <authorList>
            <person name="Eisen J.A."/>
            <person name="Coyne R.S."/>
            <person name="Wu M."/>
            <person name="Wu D."/>
            <person name="Thiagarajan M."/>
            <person name="Wortman J.R."/>
            <person name="Badger J.H."/>
            <person name="Ren Q."/>
            <person name="Amedeo P."/>
            <person name="Jones K.M."/>
            <person name="Tallon L.J."/>
            <person name="Delcher A.L."/>
            <person name="Salzberg S.L."/>
            <person name="Silva J.C."/>
            <person name="Haas B.J."/>
            <person name="Majoros W.H."/>
            <person name="Farzad M."/>
            <person name="Carlton J.M."/>
            <person name="Smith R.K. Jr."/>
            <person name="Garg J."/>
            <person name="Pearlman R.E."/>
            <person name="Karrer K.M."/>
            <person name="Sun L."/>
            <person name="Manning G."/>
            <person name="Elde N.C."/>
            <person name="Turkewitz A.P."/>
            <person name="Asai D.J."/>
            <person name="Wilkes D.E."/>
            <person name="Wang Y."/>
            <person name="Cai H."/>
            <person name="Collins K."/>
            <person name="Stewart B.A."/>
            <person name="Lee S.R."/>
            <person name="Wilamowska K."/>
            <person name="Weinberg Z."/>
            <person name="Ruzzo W.L."/>
            <person name="Wloga D."/>
            <person name="Gaertig J."/>
            <person name="Frankel J."/>
            <person name="Tsao C.-C."/>
            <person name="Gorovsky M.A."/>
            <person name="Keeling P.J."/>
            <person name="Waller R.F."/>
            <person name="Patron N.J."/>
            <person name="Cherry J.M."/>
            <person name="Stover N.A."/>
            <person name="Krieger C.J."/>
            <person name="del Toro C."/>
            <person name="Ryder H.F."/>
            <person name="Williamson S.C."/>
            <person name="Barbeau R.A."/>
            <person name="Hamilton E.P."/>
            <person name="Orias E."/>
        </authorList>
    </citation>
    <scope>NUCLEOTIDE SEQUENCE [LARGE SCALE GENOMIC DNA]</scope>
    <source>
        <strain evidence="4">SB210</strain>
    </source>
</reference>
<protein>
    <submittedName>
        <fullName evidence="3">Uncharacterized protein</fullName>
    </submittedName>
</protein>
<feature type="compositionally biased region" description="Low complexity" evidence="2">
    <location>
        <begin position="773"/>
        <end position="788"/>
    </location>
</feature>
<feature type="region of interest" description="Disordered" evidence="2">
    <location>
        <begin position="735"/>
        <end position="799"/>
    </location>
</feature>
<evidence type="ECO:0000313" key="3">
    <source>
        <dbReference type="EMBL" id="EAR99369.2"/>
    </source>
</evidence>
<feature type="compositionally biased region" description="Acidic residues" evidence="2">
    <location>
        <begin position="1207"/>
        <end position="1225"/>
    </location>
</feature>
<name>I7M258_TETTS</name>
<accession>I7M258</accession>